<evidence type="ECO:0000256" key="2">
    <source>
        <dbReference type="ARBA" id="ARBA00006484"/>
    </source>
</evidence>
<dbReference type="GO" id="GO:0004316">
    <property type="term" value="F:3-oxoacyl-[acyl-carrier-protein] reductase (NADPH) activity"/>
    <property type="evidence" value="ECO:0007669"/>
    <property type="project" value="UniProtKB-UniRule"/>
</dbReference>
<dbReference type="SMART" id="SM00822">
    <property type="entry name" value="PKS_KR"/>
    <property type="match status" value="1"/>
</dbReference>
<dbReference type="PANTHER" id="PTHR42760">
    <property type="entry name" value="SHORT-CHAIN DEHYDROGENASES/REDUCTASES FAMILY MEMBER"/>
    <property type="match status" value="1"/>
</dbReference>
<dbReference type="PROSITE" id="PS00061">
    <property type="entry name" value="ADH_SHORT"/>
    <property type="match status" value="1"/>
</dbReference>
<dbReference type="NCBIfam" id="NF009466">
    <property type="entry name" value="PRK12826.1-2"/>
    <property type="match status" value="1"/>
</dbReference>
<feature type="active site" description="Proton acceptor" evidence="6">
    <location>
        <position position="156"/>
    </location>
</feature>
<comment type="catalytic activity">
    <reaction evidence="5 8">
        <text>a (3R)-hydroxyacyl-[ACP] + NADP(+) = a 3-oxoacyl-[ACP] + NADPH + H(+)</text>
        <dbReference type="Rhea" id="RHEA:17397"/>
        <dbReference type="Rhea" id="RHEA-COMP:9916"/>
        <dbReference type="Rhea" id="RHEA-COMP:9945"/>
        <dbReference type="ChEBI" id="CHEBI:15378"/>
        <dbReference type="ChEBI" id="CHEBI:57783"/>
        <dbReference type="ChEBI" id="CHEBI:58349"/>
        <dbReference type="ChEBI" id="CHEBI:78776"/>
        <dbReference type="ChEBI" id="CHEBI:78827"/>
        <dbReference type="EC" id="1.1.1.100"/>
    </reaction>
</comment>
<comment type="caution">
    <text evidence="10">The sequence shown here is derived from an EMBL/GenBank/DDBJ whole genome shotgun (WGS) entry which is preliminary data.</text>
</comment>
<dbReference type="NCBIfam" id="TIGR01830">
    <property type="entry name" value="3oxo_ACP_reduc"/>
    <property type="match status" value="1"/>
</dbReference>
<dbReference type="InterPro" id="IPR011284">
    <property type="entry name" value="3oxo_ACP_reduc"/>
</dbReference>
<reference evidence="10 11" key="1">
    <citation type="submission" date="2013-11" db="EMBL/GenBank/DDBJ databases">
        <title>Metagenomic analysis of a methanogenic consortium involved in long chain n-alkane degradation.</title>
        <authorList>
            <person name="Davidova I.A."/>
            <person name="Callaghan A.V."/>
            <person name="Wawrik B."/>
            <person name="Pruitt S."/>
            <person name="Marks C."/>
            <person name="Duncan K.E."/>
            <person name="Suflita J.M."/>
        </authorList>
    </citation>
    <scope>NUCLEOTIDE SEQUENCE [LARGE SCALE GENOMIC DNA]</scope>
    <source>
        <strain evidence="10 11">SPR</strain>
    </source>
</reference>
<name>A0A0D2HL69_9BACT</name>
<dbReference type="SUPFAM" id="SSF51735">
    <property type="entry name" value="NAD(P)-binding Rossmann-fold domains"/>
    <property type="match status" value="1"/>
</dbReference>
<dbReference type="PRINTS" id="PR00081">
    <property type="entry name" value="GDHRDH"/>
</dbReference>
<evidence type="ECO:0000313" key="10">
    <source>
        <dbReference type="EMBL" id="KIX11378.1"/>
    </source>
</evidence>
<keyword evidence="8" id="KW-0443">Lipid metabolism</keyword>
<dbReference type="PRINTS" id="PR00080">
    <property type="entry name" value="SDRFAMILY"/>
</dbReference>
<comment type="pathway">
    <text evidence="8">Lipid metabolism; fatty acid biosynthesis.</text>
</comment>
<evidence type="ECO:0000256" key="5">
    <source>
        <dbReference type="ARBA" id="ARBA00048508"/>
    </source>
</evidence>
<evidence type="ECO:0000256" key="6">
    <source>
        <dbReference type="PIRSR" id="PIRSR611284-1"/>
    </source>
</evidence>
<evidence type="ECO:0000256" key="1">
    <source>
        <dbReference type="ARBA" id="ARBA00002607"/>
    </source>
</evidence>
<dbReference type="RefSeq" id="WP_231688367.1">
    <property type="nucleotide sequence ID" value="NZ_AZAC01000056.1"/>
</dbReference>
<sequence>MADTKKVTLVTGGSRGIGRSICLTLAKPGDVIAFNHFDPDEKAADETLAMLAEKGVTAEAKKFDVSDPAQVKEYMDHLVSTYGRLDALVNNAGITKDGLLVRMSLEQFEQVIKINLTGAFICLQAAAKIMMRQRSGSIVNMASVVGQIGNAGQANYSASKGGLIALTKTAAKELAGRNVRVNAIAPGFIETEMTAQMPEKAVQAMKNMIPMARAGQPEDIARLTAFLCSDDSDYITGQVVHVNGGMYM</sequence>
<gene>
    <name evidence="10" type="ORF">X474_24145</name>
</gene>
<evidence type="ECO:0000256" key="7">
    <source>
        <dbReference type="PIRSR" id="PIRSR611284-2"/>
    </source>
</evidence>
<dbReference type="CDD" id="cd05333">
    <property type="entry name" value="BKR_SDR_c"/>
    <property type="match status" value="1"/>
</dbReference>
<evidence type="ECO:0000259" key="9">
    <source>
        <dbReference type="SMART" id="SM00822"/>
    </source>
</evidence>
<feature type="binding site" evidence="7">
    <location>
        <begin position="156"/>
        <end position="160"/>
    </location>
    <ligand>
        <name>NADP(+)</name>
        <dbReference type="ChEBI" id="CHEBI:58349"/>
    </ligand>
</feature>
<dbReference type="AlphaFoldDB" id="A0A0D2HL69"/>
<feature type="binding site" evidence="7">
    <location>
        <begin position="12"/>
        <end position="15"/>
    </location>
    <ligand>
        <name>NADP(+)</name>
        <dbReference type="ChEBI" id="CHEBI:58349"/>
    </ligand>
</feature>
<dbReference type="FunCoup" id="A0A0D2HL69">
    <property type="interactions" value="600"/>
</dbReference>
<evidence type="ECO:0000256" key="3">
    <source>
        <dbReference type="ARBA" id="ARBA00022857"/>
    </source>
</evidence>
<dbReference type="UniPathway" id="UPA00094"/>
<accession>A0A0D2HL69</accession>
<dbReference type="PANTHER" id="PTHR42760:SF40">
    <property type="entry name" value="3-OXOACYL-[ACYL-CARRIER-PROTEIN] REDUCTASE, CHLOROPLASTIC"/>
    <property type="match status" value="1"/>
</dbReference>
<feature type="binding site" evidence="7">
    <location>
        <position position="189"/>
    </location>
    <ligand>
        <name>NADP(+)</name>
        <dbReference type="ChEBI" id="CHEBI:58349"/>
    </ligand>
</feature>
<dbReference type="NCBIfam" id="NF005559">
    <property type="entry name" value="PRK07231.1"/>
    <property type="match status" value="1"/>
</dbReference>
<comment type="subunit">
    <text evidence="8">Homotetramer.</text>
</comment>
<dbReference type="EC" id="1.1.1.100" evidence="8"/>
<feature type="domain" description="Ketoreductase" evidence="9">
    <location>
        <begin position="6"/>
        <end position="187"/>
    </location>
</feature>
<feature type="binding site" evidence="7">
    <location>
        <position position="91"/>
    </location>
    <ligand>
        <name>NADP(+)</name>
        <dbReference type="ChEBI" id="CHEBI:58349"/>
    </ligand>
</feature>
<dbReference type="InterPro" id="IPR020904">
    <property type="entry name" value="Sc_DH/Rdtase_CS"/>
</dbReference>
<dbReference type="InterPro" id="IPR002347">
    <property type="entry name" value="SDR_fam"/>
</dbReference>
<comment type="similarity">
    <text evidence="2 8">Belongs to the short-chain dehydrogenases/reductases (SDR) family.</text>
</comment>
<dbReference type="InterPro" id="IPR036291">
    <property type="entry name" value="NAD(P)-bd_dom_sf"/>
</dbReference>
<keyword evidence="8" id="KW-0444">Lipid biosynthesis</keyword>
<protein>
    <recommendedName>
        <fullName evidence="8">3-oxoacyl-[acyl-carrier-protein] reductase</fullName>
        <ecNumber evidence="8">1.1.1.100</ecNumber>
    </recommendedName>
</protein>
<keyword evidence="3 7" id="KW-0521">NADP</keyword>
<keyword evidence="8" id="KW-0275">Fatty acid biosynthesis</keyword>
<organism evidence="10 11">
    <name type="scientific">Dethiosulfatarculus sandiegensis</name>
    <dbReference type="NCBI Taxonomy" id="1429043"/>
    <lineage>
        <taxon>Bacteria</taxon>
        <taxon>Pseudomonadati</taxon>
        <taxon>Thermodesulfobacteriota</taxon>
        <taxon>Desulfarculia</taxon>
        <taxon>Desulfarculales</taxon>
        <taxon>Desulfarculaceae</taxon>
        <taxon>Dethiosulfatarculus</taxon>
    </lineage>
</organism>
<dbReference type="GO" id="GO:0030497">
    <property type="term" value="P:fatty acid elongation"/>
    <property type="evidence" value="ECO:0007669"/>
    <property type="project" value="TreeGrafter"/>
</dbReference>
<keyword evidence="11" id="KW-1185">Reference proteome</keyword>
<dbReference type="Gene3D" id="3.40.50.720">
    <property type="entry name" value="NAD(P)-binding Rossmann-like Domain"/>
    <property type="match status" value="1"/>
</dbReference>
<comment type="function">
    <text evidence="1 8">Catalyzes the NADPH-dependent reduction of beta-ketoacyl-ACP substrates to beta-hydroxyacyl-ACP products, the first reductive step in the elongation cycle of fatty acid biosynthesis.</text>
</comment>
<dbReference type="GO" id="GO:0051287">
    <property type="term" value="F:NAD binding"/>
    <property type="evidence" value="ECO:0007669"/>
    <property type="project" value="UniProtKB-UniRule"/>
</dbReference>
<keyword evidence="4 8" id="KW-0560">Oxidoreductase</keyword>
<keyword evidence="8" id="KW-0276">Fatty acid metabolism</keyword>
<dbReference type="FunFam" id="3.40.50.720:FF:000115">
    <property type="entry name" value="3-oxoacyl-[acyl-carrier-protein] reductase FabG"/>
    <property type="match status" value="1"/>
</dbReference>
<dbReference type="InterPro" id="IPR057326">
    <property type="entry name" value="KR_dom"/>
</dbReference>
<dbReference type="Proteomes" id="UP000032233">
    <property type="component" value="Unassembled WGS sequence"/>
</dbReference>
<proteinExistence type="inferred from homology"/>
<dbReference type="Pfam" id="PF13561">
    <property type="entry name" value="adh_short_C2"/>
    <property type="match status" value="1"/>
</dbReference>
<dbReference type="EMBL" id="AZAC01000056">
    <property type="protein sequence ID" value="KIX11378.1"/>
    <property type="molecule type" value="Genomic_DNA"/>
</dbReference>
<dbReference type="STRING" id="1429043.X474_24145"/>
<evidence type="ECO:0000256" key="8">
    <source>
        <dbReference type="RuleBase" id="RU366074"/>
    </source>
</evidence>
<evidence type="ECO:0000256" key="4">
    <source>
        <dbReference type="ARBA" id="ARBA00023002"/>
    </source>
</evidence>
<dbReference type="InParanoid" id="A0A0D2HL69"/>
<dbReference type="PATRIC" id="fig|1429043.3.peg.5105"/>
<evidence type="ECO:0000313" key="11">
    <source>
        <dbReference type="Proteomes" id="UP000032233"/>
    </source>
</evidence>